<gene>
    <name evidence="1" type="ORF">PV327_003653</name>
</gene>
<reference evidence="1" key="2">
    <citation type="submission" date="2023-03" db="EMBL/GenBank/DDBJ databases">
        <authorList>
            <person name="Inwood S.N."/>
            <person name="Skelly J.G."/>
            <person name="Guhlin J."/>
            <person name="Harrop T.W.R."/>
            <person name="Goldson S.G."/>
            <person name="Dearden P.K."/>
        </authorList>
    </citation>
    <scope>NUCLEOTIDE SEQUENCE</scope>
    <source>
        <strain evidence="1">Lincoln</strain>
        <tissue evidence="1">Whole body</tissue>
    </source>
</reference>
<dbReference type="GO" id="GO:0005689">
    <property type="term" value="C:U12-type spliceosomal complex"/>
    <property type="evidence" value="ECO:0007669"/>
    <property type="project" value="TreeGrafter"/>
</dbReference>
<organism evidence="1 2">
    <name type="scientific">Microctonus hyperodae</name>
    <name type="common">Parasitoid wasp</name>
    <dbReference type="NCBI Taxonomy" id="165561"/>
    <lineage>
        <taxon>Eukaryota</taxon>
        <taxon>Metazoa</taxon>
        <taxon>Ecdysozoa</taxon>
        <taxon>Arthropoda</taxon>
        <taxon>Hexapoda</taxon>
        <taxon>Insecta</taxon>
        <taxon>Pterygota</taxon>
        <taxon>Neoptera</taxon>
        <taxon>Endopterygota</taxon>
        <taxon>Hymenoptera</taxon>
        <taxon>Apocrita</taxon>
        <taxon>Ichneumonoidea</taxon>
        <taxon>Braconidae</taxon>
        <taxon>Euphorinae</taxon>
        <taxon>Microctonus</taxon>
    </lineage>
</organism>
<proteinExistence type="predicted"/>
<evidence type="ECO:0000313" key="2">
    <source>
        <dbReference type="Proteomes" id="UP001168972"/>
    </source>
</evidence>
<dbReference type="InterPro" id="IPR031974">
    <property type="entry name" value="PDCD7"/>
</dbReference>
<evidence type="ECO:0000313" key="1">
    <source>
        <dbReference type="EMBL" id="KAK0181361.1"/>
    </source>
</evidence>
<dbReference type="EMBL" id="JAQQBR010000002">
    <property type="protein sequence ID" value="KAK0181361.1"/>
    <property type="molecule type" value="Genomic_DNA"/>
</dbReference>
<dbReference type="PANTHER" id="PTHR48190:SF2">
    <property type="entry name" value="PROGRAMMED CELL DEATH PROTEIN 7"/>
    <property type="match status" value="1"/>
</dbReference>
<keyword evidence="2" id="KW-1185">Reference proteome</keyword>
<dbReference type="AlphaFoldDB" id="A0AA39L1E6"/>
<evidence type="ECO:0008006" key="3">
    <source>
        <dbReference type="Google" id="ProtNLM"/>
    </source>
</evidence>
<protein>
    <recommendedName>
        <fullName evidence="3">Programmed cell death protein 7</fullName>
    </recommendedName>
</protein>
<comment type="caution">
    <text evidence="1">The sequence shown here is derived from an EMBL/GenBank/DDBJ whole genome shotgun (WGS) entry which is preliminary data.</text>
</comment>
<dbReference type="Pfam" id="PF16021">
    <property type="entry name" value="PDCD7"/>
    <property type="match status" value="1"/>
</dbReference>
<accession>A0AA39L1E6</accession>
<name>A0AA39L1E6_MICHY</name>
<reference evidence="1" key="1">
    <citation type="journal article" date="2023" name="bioRxiv">
        <title>Scaffold-level genome assemblies of two parasitoid biocontrol wasps reveal the parthenogenesis mechanism and an associated novel virus.</title>
        <authorList>
            <person name="Inwood S."/>
            <person name="Skelly J."/>
            <person name="Guhlin J."/>
            <person name="Harrop T."/>
            <person name="Goldson S."/>
            <person name="Dearden P."/>
        </authorList>
    </citation>
    <scope>NUCLEOTIDE SEQUENCE</scope>
    <source>
        <strain evidence="1">Lincoln</strain>
        <tissue evidence="1">Whole body</tissue>
    </source>
</reference>
<sequence>MYNNSHYMHNSYYVSNNSQSYTNPCNYVDNYGQSWFNNSSHGPNIQPNIEPPIIVALNQRKKDTKFFEDFINEHTHVVNVKAKTIIKSKRLGILQTRELLASIKKHNVDLKDLTLVLEVEKNNLSEFEWQEKVKKCNTIKAEIVKLLTVLQESEKICKFSKLIEKRRKKRQREKRSREKRKAIKISNDERRCRLHAEADTWIREKQAVIEREKQEENLRKDADMVLSDIRSKRSDAKKCLALLNELQNLRKVKANNARARGEKLSAAADDSFENIIAGLTAEWTKLNREYSIEEQGLKLMLKTDNEKIIEKQKKNSFDEWEIAIFGRKLPPVDSAVKDFNNLVITRFSWDKYINYHGYGSRIPIGWVMPESPSSAAWQKLLKNKL</sequence>
<dbReference type="Proteomes" id="UP001168972">
    <property type="component" value="Unassembled WGS sequence"/>
</dbReference>
<dbReference type="PANTHER" id="PTHR48190">
    <property type="entry name" value="PROGRAMMED CELL DEATH PROTEIN 7"/>
    <property type="match status" value="1"/>
</dbReference>
<dbReference type="InterPro" id="IPR052831">
    <property type="entry name" value="Apoptosis_promoter"/>
</dbReference>